<keyword evidence="9 14" id="KW-0378">Hydrolase</keyword>
<comment type="cofactor">
    <cofactor evidence="2">
        <name>Zn(2+)</name>
        <dbReference type="ChEBI" id="CHEBI:29105"/>
    </cofactor>
</comment>
<comment type="similarity">
    <text evidence="3">Belongs to the RNase Z family.</text>
</comment>
<dbReference type="SUPFAM" id="SSF57667">
    <property type="entry name" value="beta-beta-alpha zinc fingers"/>
    <property type="match status" value="1"/>
</dbReference>
<dbReference type="GO" id="GO:1990180">
    <property type="term" value="P:mitochondrial tRNA 3'-end processing"/>
    <property type="evidence" value="ECO:0007669"/>
    <property type="project" value="TreeGrafter"/>
</dbReference>
<evidence type="ECO:0000313" key="15">
    <source>
        <dbReference type="Proteomes" id="UP000683360"/>
    </source>
</evidence>
<dbReference type="InterPro" id="IPR047151">
    <property type="entry name" value="RNZ2-like"/>
</dbReference>
<dbReference type="PROSITE" id="PS00028">
    <property type="entry name" value="ZINC_FINGER_C2H2_1"/>
    <property type="match status" value="2"/>
</dbReference>
<dbReference type="PANTHER" id="PTHR12553">
    <property type="entry name" value="ZINC PHOSPHODIESTERASE ELAC PROTEIN 2"/>
    <property type="match status" value="1"/>
</dbReference>
<keyword evidence="11" id="KW-0863">Zinc-finger</keyword>
<dbReference type="InterPro" id="IPR036866">
    <property type="entry name" value="RibonucZ/Hydroxyglut_hydro"/>
</dbReference>
<comment type="catalytic activity">
    <reaction evidence="1">
        <text>Endonucleolytic cleavage of RNA, removing extra 3' nucleotides from tRNA precursor, generating 3' termini of tRNAs. A 3'-hydroxy group is left at the tRNA terminus and a 5'-phosphoryl group is left at the trailer molecule.</text>
        <dbReference type="EC" id="3.1.26.11"/>
    </reaction>
</comment>
<evidence type="ECO:0000256" key="5">
    <source>
        <dbReference type="ARBA" id="ARBA00022694"/>
    </source>
</evidence>
<dbReference type="GO" id="GO:0008270">
    <property type="term" value="F:zinc ion binding"/>
    <property type="evidence" value="ECO:0007669"/>
    <property type="project" value="UniProtKB-KW"/>
</dbReference>
<evidence type="ECO:0000256" key="7">
    <source>
        <dbReference type="ARBA" id="ARBA00022723"/>
    </source>
</evidence>
<keyword evidence="15" id="KW-1185">Reference proteome</keyword>
<dbReference type="Gene3D" id="3.60.15.10">
    <property type="entry name" value="Ribonuclease Z/Hydroxyacylglutathione hydrolase-like"/>
    <property type="match status" value="1"/>
</dbReference>
<evidence type="ECO:0000256" key="12">
    <source>
        <dbReference type="SAM" id="MobiDB-lite"/>
    </source>
</evidence>
<dbReference type="Pfam" id="PF12706">
    <property type="entry name" value="Lactamase_B_2"/>
    <property type="match status" value="1"/>
</dbReference>
<reference evidence="14" key="1">
    <citation type="submission" date="2021-03" db="EMBL/GenBank/DDBJ databases">
        <authorList>
            <person name="Bekaert M."/>
        </authorList>
    </citation>
    <scope>NUCLEOTIDE SEQUENCE</scope>
</reference>
<feature type="domain" description="C2H2-type" evidence="13">
    <location>
        <begin position="6"/>
        <end position="33"/>
    </location>
</feature>
<dbReference type="Gene3D" id="3.30.160.60">
    <property type="entry name" value="Classic Zinc Finger"/>
    <property type="match status" value="1"/>
</dbReference>
<dbReference type="SMART" id="SM00355">
    <property type="entry name" value="ZnF_C2H2"/>
    <property type="match status" value="2"/>
</dbReference>
<dbReference type="SUPFAM" id="SSF56281">
    <property type="entry name" value="Metallo-hydrolase/oxidoreductase"/>
    <property type="match status" value="1"/>
</dbReference>
<name>A0A8S3RU54_MYTED</name>
<dbReference type="InterPro" id="IPR001279">
    <property type="entry name" value="Metallo-B-lactamas"/>
</dbReference>
<gene>
    <name evidence="14" type="ORF">MEDL_26627</name>
</gene>
<comment type="caution">
    <text evidence="14">The sequence shown here is derived from an EMBL/GenBank/DDBJ whole genome shotgun (WGS) entry which is preliminary data.</text>
</comment>
<dbReference type="EMBL" id="CAJPWZ010001308">
    <property type="protein sequence ID" value="CAG2212666.1"/>
    <property type="molecule type" value="Genomic_DNA"/>
</dbReference>
<dbReference type="InterPro" id="IPR036236">
    <property type="entry name" value="Znf_C2H2_sf"/>
</dbReference>
<keyword evidence="10" id="KW-0862">Zinc</keyword>
<dbReference type="GO" id="GO:0005739">
    <property type="term" value="C:mitochondrion"/>
    <property type="evidence" value="ECO:0007669"/>
    <property type="project" value="TreeGrafter"/>
</dbReference>
<evidence type="ECO:0000256" key="9">
    <source>
        <dbReference type="ARBA" id="ARBA00022801"/>
    </source>
</evidence>
<dbReference type="SMR" id="A0A8S3RU54"/>
<evidence type="ECO:0000256" key="8">
    <source>
        <dbReference type="ARBA" id="ARBA00022759"/>
    </source>
</evidence>
<dbReference type="Pfam" id="PF00096">
    <property type="entry name" value="zf-C2H2"/>
    <property type="match status" value="1"/>
</dbReference>
<dbReference type="InterPro" id="IPR013087">
    <property type="entry name" value="Znf_C2H2_type"/>
</dbReference>
<evidence type="ECO:0000256" key="3">
    <source>
        <dbReference type="ARBA" id="ARBA00007823"/>
    </source>
</evidence>
<dbReference type="GO" id="GO:0042781">
    <property type="term" value="F:3'-tRNA processing endoribonuclease activity"/>
    <property type="evidence" value="ECO:0007669"/>
    <property type="project" value="UniProtKB-EC"/>
</dbReference>
<dbReference type="AlphaFoldDB" id="A0A8S3RU54"/>
<protein>
    <recommendedName>
        <fullName evidence="4">ribonuclease Z</fullName>
        <ecNumber evidence="4">3.1.26.11</ecNumber>
    </recommendedName>
</protein>
<evidence type="ECO:0000256" key="1">
    <source>
        <dbReference type="ARBA" id="ARBA00000402"/>
    </source>
</evidence>
<accession>A0A8S3RU54</accession>
<keyword evidence="5" id="KW-0819">tRNA processing</keyword>
<dbReference type="Proteomes" id="UP000683360">
    <property type="component" value="Unassembled WGS sequence"/>
</dbReference>
<dbReference type="PROSITE" id="PS50157">
    <property type="entry name" value="ZINC_FINGER_C2H2_2"/>
    <property type="match status" value="2"/>
</dbReference>
<dbReference type="OrthoDB" id="6140466at2759"/>
<feature type="domain" description="C2H2-type" evidence="13">
    <location>
        <begin position="33"/>
        <end position="61"/>
    </location>
</feature>
<dbReference type="PANTHER" id="PTHR12553:SF49">
    <property type="entry name" value="ZINC PHOSPHODIESTERASE ELAC PROTEIN 2"/>
    <property type="match status" value="1"/>
</dbReference>
<keyword evidence="7" id="KW-0479">Metal-binding</keyword>
<evidence type="ECO:0000256" key="2">
    <source>
        <dbReference type="ARBA" id="ARBA00001947"/>
    </source>
</evidence>
<feature type="region of interest" description="Disordered" evidence="12">
    <location>
        <begin position="58"/>
        <end position="88"/>
    </location>
</feature>
<organism evidence="14 15">
    <name type="scientific">Mytilus edulis</name>
    <name type="common">Blue mussel</name>
    <dbReference type="NCBI Taxonomy" id="6550"/>
    <lineage>
        <taxon>Eukaryota</taxon>
        <taxon>Metazoa</taxon>
        <taxon>Spiralia</taxon>
        <taxon>Lophotrochozoa</taxon>
        <taxon>Mollusca</taxon>
        <taxon>Bivalvia</taxon>
        <taxon>Autobranchia</taxon>
        <taxon>Pteriomorphia</taxon>
        <taxon>Mytilida</taxon>
        <taxon>Mytiloidea</taxon>
        <taxon>Mytilidae</taxon>
        <taxon>Mytilinae</taxon>
        <taxon>Mytilus</taxon>
    </lineage>
</organism>
<feature type="compositionally biased region" description="Polar residues" evidence="12">
    <location>
        <begin position="78"/>
        <end position="88"/>
    </location>
</feature>
<proteinExistence type="inferred from homology"/>
<keyword evidence="6" id="KW-0540">Nuclease</keyword>
<keyword evidence="8" id="KW-0255">Endonuclease</keyword>
<evidence type="ECO:0000313" key="14">
    <source>
        <dbReference type="EMBL" id="CAG2212666.1"/>
    </source>
</evidence>
<evidence type="ECO:0000256" key="11">
    <source>
        <dbReference type="PROSITE-ProRule" id="PRU00042"/>
    </source>
</evidence>
<evidence type="ECO:0000256" key="10">
    <source>
        <dbReference type="ARBA" id="ARBA00022833"/>
    </source>
</evidence>
<evidence type="ECO:0000256" key="4">
    <source>
        <dbReference type="ARBA" id="ARBA00012477"/>
    </source>
</evidence>
<evidence type="ECO:0000256" key="6">
    <source>
        <dbReference type="ARBA" id="ARBA00022722"/>
    </source>
</evidence>
<dbReference type="EC" id="3.1.26.11" evidence="4"/>
<sequence>MSNSSYICDVCQANYTSKSSLKRHLNLHNQQTFDCDKCNAKFTRADSLLNHDRRIHLKKKRKSEQPNNFGGKYVQDGQIPSGSGQYSTPNLSKEEINITPSSTDSSLDFILDVNFDSSTVKIADPDDINFIDQFLEDIETNYNNCAGKSELVINYGDDGMPNLPKEVSWKGHTPPCEPYTHKRKEDTMGHIKAAIYGMSGLVFERKAALARAGMEITPILLIAPVQIISWLRTNEEQFRVNSLKEVLQLVYIVKSKLNCTDFLPVPVLHSKHACGLVITHKSGWKIVYSGDTMPCKALIETGKDCDLLIHEATLQSDMVADAAKKRHSTVKQAIEVGIQMQAKFQMLTHFSQRYKRIPLVEHKEFHNKFGLAYDFMKVKLSDAEVLNDMIDPLTEIFKEDIEYSRKKEADTKKKSKHISKRLGNLSEVLKAV</sequence>
<evidence type="ECO:0000259" key="13">
    <source>
        <dbReference type="PROSITE" id="PS50157"/>
    </source>
</evidence>